<feature type="transmembrane region" description="Helical" evidence="1">
    <location>
        <begin position="7"/>
        <end position="31"/>
    </location>
</feature>
<evidence type="ECO:0000313" key="5">
    <source>
        <dbReference type="Proteomes" id="UP000563601"/>
    </source>
</evidence>
<accession>A0A6P1TCW6</accession>
<evidence type="ECO:0000313" key="2">
    <source>
        <dbReference type="EMBL" id="MBB5211811.1"/>
    </source>
</evidence>
<protein>
    <submittedName>
        <fullName evidence="2">Uncharacterized protein</fullName>
    </submittedName>
</protein>
<evidence type="ECO:0000313" key="3">
    <source>
        <dbReference type="EMBL" id="QHQ40598.1"/>
    </source>
</evidence>
<keyword evidence="1" id="KW-0472">Membrane</keyword>
<organism evidence="2 5">
    <name type="scientific">Microbulbifer hydrolyticus</name>
    <dbReference type="NCBI Taxonomy" id="48074"/>
    <lineage>
        <taxon>Bacteria</taxon>
        <taxon>Pseudomonadati</taxon>
        <taxon>Pseudomonadota</taxon>
        <taxon>Gammaproteobacteria</taxon>
        <taxon>Cellvibrionales</taxon>
        <taxon>Microbulbiferaceae</taxon>
        <taxon>Microbulbifer</taxon>
    </lineage>
</organism>
<feature type="transmembrane region" description="Helical" evidence="1">
    <location>
        <begin position="43"/>
        <end position="62"/>
    </location>
</feature>
<keyword evidence="4" id="KW-1185">Reference proteome</keyword>
<evidence type="ECO:0000313" key="4">
    <source>
        <dbReference type="Proteomes" id="UP000464675"/>
    </source>
</evidence>
<reference evidence="2 5" key="2">
    <citation type="submission" date="2020-08" db="EMBL/GenBank/DDBJ databases">
        <title>Genomic Encyclopedia of Type Strains, Phase IV (KMG-IV): sequencing the most valuable type-strain genomes for metagenomic binning, comparative biology and taxonomic classification.</title>
        <authorList>
            <person name="Goeker M."/>
        </authorList>
    </citation>
    <scope>NUCLEOTIDE SEQUENCE [LARGE SCALE GENOMIC DNA]</scope>
    <source>
        <strain evidence="2 5">DSM 11525</strain>
    </source>
</reference>
<evidence type="ECO:0000256" key="1">
    <source>
        <dbReference type="SAM" id="Phobius"/>
    </source>
</evidence>
<dbReference type="EMBL" id="CP047491">
    <property type="protein sequence ID" value="QHQ40598.1"/>
    <property type="molecule type" value="Genomic_DNA"/>
</dbReference>
<sequence>MLNRRRWLGYAGLVVVLPWAVWLVLGLFGWAPSMVAVFGIPGLRIPASIAIAGLLIAAIGFWQD</sequence>
<reference evidence="3 4" key="1">
    <citation type="submission" date="2020-01" db="EMBL/GenBank/DDBJ databases">
        <title>The possibility of degradation of plastic by Microbulbifer hydrolyticus IRE-31.</title>
        <authorList>
            <person name="Liu L."/>
        </authorList>
    </citation>
    <scope>NUCLEOTIDE SEQUENCE [LARGE SCALE GENOMIC DNA]</scope>
    <source>
        <strain evidence="3 4">IRE-31</strain>
    </source>
</reference>
<proteinExistence type="predicted"/>
<dbReference type="EMBL" id="JACHHR010000002">
    <property type="protein sequence ID" value="MBB5211811.1"/>
    <property type="molecule type" value="Genomic_DNA"/>
</dbReference>
<dbReference type="AlphaFoldDB" id="A0A6P1TCW6"/>
<name>A0A6P1TCW6_9GAMM</name>
<dbReference type="Proteomes" id="UP000563601">
    <property type="component" value="Unassembled WGS sequence"/>
</dbReference>
<dbReference type="Proteomes" id="UP000464675">
    <property type="component" value="Chromosome"/>
</dbReference>
<keyword evidence="1" id="KW-1133">Transmembrane helix</keyword>
<gene>
    <name evidence="3" type="ORF">GTQ55_17505</name>
    <name evidence="2" type="ORF">HNQ53_002029</name>
</gene>
<dbReference type="RefSeq" id="WP_161859889.1">
    <property type="nucleotide sequence ID" value="NZ_CP047491.1"/>
</dbReference>
<keyword evidence="1" id="KW-0812">Transmembrane</keyword>